<evidence type="ECO:0000313" key="7">
    <source>
        <dbReference type="Proteomes" id="UP000321491"/>
    </source>
</evidence>
<keyword evidence="7" id="KW-1185">Reference proteome</keyword>
<dbReference type="AlphaFoldDB" id="A0A511UTK7"/>
<reference evidence="6 7" key="1">
    <citation type="submission" date="2019-07" db="EMBL/GenBank/DDBJ databases">
        <title>Whole genome shotgun sequence of Cerasibacillus quisquiliarum NBRC 102429.</title>
        <authorList>
            <person name="Hosoyama A."/>
            <person name="Uohara A."/>
            <person name="Ohji S."/>
            <person name="Ichikawa N."/>
        </authorList>
    </citation>
    <scope>NUCLEOTIDE SEQUENCE [LARGE SCALE GENOMIC DNA]</scope>
    <source>
        <strain evidence="6 7">NBRC 102429</strain>
    </source>
</reference>
<dbReference type="PANTHER" id="PTHR42792">
    <property type="entry name" value="FLAGELLIN"/>
    <property type="match status" value="1"/>
</dbReference>
<dbReference type="NCBIfam" id="TIGR02550">
    <property type="entry name" value="flagell_flgL"/>
    <property type="match status" value="1"/>
</dbReference>
<comment type="subcellular location">
    <subcellularLocation>
        <location evidence="1">Bacterial flagellum</location>
    </subcellularLocation>
</comment>
<dbReference type="InterPro" id="IPR046358">
    <property type="entry name" value="Flagellin_C"/>
</dbReference>
<organism evidence="6 7">
    <name type="scientific">Cerasibacillus quisquiliarum</name>
    <dbReference type="NCBI Taxonomy" id="227865"/>
    <lineage>
        <taxon>Bacteria</taxon>
        <taxon>Bacillati</taxon>
        <taxon>Bacillota</taxon>
        <taxon>Bacilli</taxon>
        <taxon>Bacillales</taxon>
        <taxon>Bacillaceae</taxon>
        <taxon>Cerasibacillus</taxon>
    </lineage>
</organism>
<dbReference type="InterPro" id="IPR001029">
    <property type="entry name" value="Flagellin_N"/>
</dbReference>
<comment type="caution">
    <text evidence="6">The sequence shown here is derived from an EMBL/GenBank/DDBJ whole genome shotgun (WGS) entry which is preliminary data.</text>
</comment>
<evidence type="ECO:0000259" key="5">
    <source>
        <dbReference type="Pfam" id="PF00700"/>
    </source>
</evidence>
<comment type="similarity">
    <text evidence="2">Belongs to the bacterial flagellin family.</text>
</comment>
<evidence type="ECO:0000256" key="3">
    <source>
        <dbReference type="ARBA" id="ARBA00023143"/>
    </source>
</evidence>
<dbReference type="GO" id="GO:0009424">
    <property type="term" value="C:bacterial-type flagellum hook"/>
    <property type="evidence" value="ECO:0007669"/>
    <property type="project" value="InterPro"/>
</dbReference>
<dbReference type="GO" id="GO:0071973">
    <property type="term" value="P:bacterial-type flagellum-dependent cell motility"/>
    <property type="evidence" value="ECO:0007669"/>
    <property type="project" value="InterPro"/>
</dbReference>
<dbReference type="Pfam" id="PF00700">
    <property type="entry name" value="Flagellin_C"/>
    <property type="match status" value="1"/>
</dbReference>
<dbReference type="Gene3D" id="1.20.1330.10">
    <property type="entry name" value="f41 fragment of flagellin, N-terminal domain"/>
    <property type="match status" value="1"/>
</dbReference>
<keyword evidence="3" id="KW-0975">Bacterial flagellum</keyword>
<evidence type="ECO:0000256" key="2">
    <source>
        <dbReference type="ARBA" id="ARBA00005709"/>
    </source>
</evidence>
<sequence>MKSMRVTQSMLSNQMLRNLSSNYSKFDQYLEQLHTGKKVSRPSDNPVVAMKGMSYRAEVSKIEQYKSNASEAENWLENTDEALDKMTKALHRIYDLAVQGSTGSYNEEDRLNMMSEVKQLKEHVIDIANTSVGGKHIFNGRQTDQPPVNKDGTFNSENNDSVIIEVAHGTKLAVNTKPDHLFKTETDDLFSAIDRFIAGLENSDLDQINASIGDIQAFTDQVVNARADLGARMNRLELIHDRLNHQEIVAKKMMSDNEDVEYEEVITQLITQESILRASLAAGSRTIQPTLLDFLR</sequence>
<dbReference type="SUPFAM" id="SSF64518">
    <property type="entry name" value="Phase 1 flagellin"/>
    <property type="match status" value="1"/>
</dbReference>
<feature type="domain" description="Flagellin N-terminal" evidence="4">
    <location>
        <begin position="8"/>
        <end position="143"/>
    </location>
</feature>
<evidence type="ECO:0000256" key="1">
    <source>
        <dbReference type="ARBA" id="ARBA00004365"/>
    </source>
</evidence>
<evidence type="ECO:0000313" key="6">
    <source>
        <dbReference type="EMBL" id="GEN29914.1"/>
    </source>
</evidence>
<dbReference type="GO" id="GO:0005198">
    <property type="term" value="F:structural molecule activity"/>
    <property type="evidence" value="ECO:0007669"/>
    <property type="project" value="InterPro"/>
</dbReference>
<proteinExistence type="inferred from homology"/>
<dbReference type="Pfam" id="PF00669">
    <property type="entry name" value="Flagellin_N"/>
    <property type="match status" value="1"/>
</dbReference>
<dbReference type="EMBL" id="BJXW01000003">
    <property type="protein sequence ID" value="GEN29914.1"/>
    <property type="molecule type" value="Genomic_DNA"/>
</dbReference>
<keyword evidence="6" id="KW-0966">Cell projection</keyword>
<feature type="domain" description="Flagellin C-terminal" evidence="5">
    <location>
        <begin position="217"/>
        <end position="294"/>
    </location>
</feature>
<accession>A0A511UTK7</accession>
<dbReference type="InterPro" id="IPR001492">
    <property type="entry name" value="Flagellin"/>
</dbReference>
<gene>
    <name evidence="6" type="primary">flgL</name>
    <name evidence="6" type="ORF">CQU01_01520</name>
</gene>
<name>A0A511UTK7_9BACI</name>
<dbReference type="PANTHER" id="PTHR42792:SF1">
    <property type="entry name" value="FLAGELLAR HOOK-ASSOCIATED PROTEIN 3"/>
    <property type="match status" value="1"/>
</dbReference>
<dbReference type="Proteomes" id="UP000321491">
    <property type="component" value="Unassembled WGS sequence"/>
</dbReference>
<dbReference type="InterPro" id="IPR013384">
    <property type="entry name" value="Flagell_FlgL"/>
</dbReference>
<keyword evidence="6" id="KW-0282">Flagellum</keyword>
<keyword evidence="6" id="KW-0969">Cilium</keyword>
<evidence type="ECO:0000259" key="4">
    <source>
        <dbReference type="Pfam" id="PF00669"/>
    </source>
</evidence>
<protein>
    <submittedName>
        <fullName evidence="6">Flagellar hook-associated protein 3</fullName>
    </submittedName>
</protein>